<protein>
    <submittedName>
        <fullName evidence="1">Uncharacterized protein</fullName>
    </submittedName>
</protein>
<sequence>MYKQAECQVHPRLKTFPYDKIIRNRMSKEGVKEVKVRWKPCSGCGMKWTDTWEPYNLFFQE</sequence>
<proteinExistence type="predicted"/>
<dbReference type="AlphaFoldDB" id="A0AAN9H9Z4"/>
<comment type="caution">
    <text evidence="1">The sequence shown here is derived from an EMBL/GenBank/DDBJ whole genome shotgun (WGS) entry which is preliminary data.</text>
</comment>
<reference evidence="1 2" key="1">
    <citation type="submission" date="2024-02" db="EMBL/GenBank/DDBJ databases">
        <title>Chromosome-level genome assembly of the Eurasian Minnow (Phoxinus phoxinus).</title>
        <authorList>
            <person name="Oriowo T.O."/>
            <person name="Martin S."/>
            <person name="Stange M."/>
            <person name="Chrysostomakis Y."/>
            <person name="Brown T."/>
            <person name="Winkler S."/>
            <person name="Kukowka S."/>
            <person name="Myers E.W."/>
            <person name="Bohne A."/>
        </authorList>
    </citation>
    <scope>NUCLEOTIDE SEQUENCE [LARGE SCALE GENOMIC DNA]</scope>
    <source>
        <strain evidence="1">ZFMK-TIS-60720</strain>
        <tissue evidence="1">Whole Organism</tissue>
    </source>
</reference>
<organism evidence="1 2">
    <name type="scientific">Phoxinus phoxinus</name>
    <name type="common">Eurasian minnow</name>
    <dbReference type="NCBI Taxonomy" id="58324"/>
    <lineage>
        <taxon>Eukaryota</taxon>
        <taxon>Metazoa</taxon>
        <taxon>Chordata</taxon>
        <taxon>Craniata</taxon>
        <taxon>Vertebrata</taxon>
        <taxon>Euteleostomi</taxon>
        <taxon>Actinopterygii</taxon>
        <taxon>Neopterygii</taxon>
        <taxon>Teleostei</taxon>
        <taxon>Ostariophysi</taxon>
        <taxon>Cypriniformes</taxon>
        <taxon>Leuciscidae</taxon>
        <taxon>Phoxininae</taxon>
        <taxon>Phoxinus</taxon>
    </lineage>
</organism>
<accession>A0AAN9H9Z4</accession>
<dbReference type="EMBL" id="JAYKXH010000007">
    <property type="protein sequence ID" value="KAK7163001.1"/>
    <property type="molecule type" value="Genomic_DNA"/>
</dbReference>
<keyword evidence="2" id="KW-1185">Reference proteome</keyword>
<evidence type="ECO:0000313" key="2">
    <source>
        <dbReference type="Proteomes" id="UP001364617"/>
    </source>
</evidence>
<name>A0AAN9H9Z4_9TELE</name>
<dbReference type="Proteomes" id="UP001364617">
    <property type="component" value="Unassembled WGS sequence"/>
</dbReference>
<evidence type="ECO:0000313" key="1">
    <source>
        <dbReference type="EMBL" id="KAK7163001.1"/>
    </source>
</evidence>
<dbReference type="Gene3D" id="2.40.50.40">
    <property type="match status" value="1"/>
</dbReference>
<gene>
    <name evidence="1" type="ORF">R3I93_007137</name>
</gene>